<evidence type="ECO:0000313" key="2">
    <source>
        <dbReference type="Proteomes" id="UP000595636"/>
    </source>
</evidence>
<organism evidence="1 2">
    <name type="scientific">Streptomyces liliifuscus</name>
    <dbReference type="NCBI Taxonomy" id="2797636"/>
    <lineage>
        <taxon>Bacteria</taxon>
        <taxon>Bacillati</taxon>
        <taxon>Actinomycetota</taxon>
        <taxon>Actinomycetes</taxon>
        <taxon>Kitasatosporales</taxon>
        <taxon>Streptomycetaceae</taxon>
        <taxon>Streptomyces</taxon>
    </lineage>
</organism>
<reference evidence="1 2" key="1">
    <citation type="submission" date="2020-12" db="EMBL/GenBank/DDBJ databases">
        <title>A novel species.</title>
        <authorList>
            <person name="Li K."/>
        </authorList>
    </citation>
    <scope>NUCLEOTIDE SEQUENCE [LARGE SCALE GENOMIC DNA]</scope>
    <source>
        <strain evidence="1 2">ZYC-3</strain>
    </source>
</reference>
<name>A0A7T7KX89_9ACTN</name>
<protein>
    <submittedName>
        <fullName evidence="1">Uncharacterized protein</fullName>
    </submittedName>
</protein>
<dbReference type="KEGG" id="slf:JEQ17_22705"/>
<proteinExistence type="predicted"/>
<dbReference type="Gene3D" id="6.20.20.10">
    <property type="match status" value="1"/>
</dbReference>
<accession>A0A7T7KX89</accession>
<sequence>MLILAACGLVVGGLGYYLVLCAVRPFGACRKCDGSGETERWRKTRTCPRCRGKKLRLRLGRRAHNAWRRTYDAGTD</sequence>
<dbReference type="Proteomes" id="UP000595636">
    <property type="component" value="Chromosome"/>
</dbReference>
<dbReference type="EMBL" id="CP066831">
    <property type="protein sequence ID" value="QQM41975.1"/>
    <property type="molecule type" value="Genomic_DNA"/>
</dbReference>
<dbReference type="RefSeq" id="WP_200396934.1">
    <property type="nucleotide sequence ID" value="NZ_CP066831.1"/>
</dbReference>
<evidence type="ECO:0000313" key="1">
    <source>
        <dbReference type="EMBL" id="QQM41975.1"/>
    </source>
</evidence>
<keyword evidence="2" id="KW-1185">Reference proteome</keyword>
<gene>
    <name evidence="1" type="ORF">JEQ17_22705</name>
</gene>
<dbReference type="AlphaFoldDB" id="A0A7T7KX89"/>